<keyword evidence="1" id="KW-0812">Transmembrane</keyword>
<dbReference type="PATRIC" id="fig|1346330.5.peg.1"/>
<keyword evidence="3" id="KW-1185">Reference proteome</keyword>
<evidence type="ECO:0000313" key="2">
    <source>
        <dbReference type="EMBL" id="ERJ61345.1"/>
    </source>
</evidence>
<name>U2I1E8_9SPHI</name>
<keyword evidence="1" id="KW-0472">Membrane</keyword>
<organism evidence="2 3">
    <name type="scientific">Sphingobacterium paucimobilis HER1398</name>
    <dbReference type="NCBI Taxonomy" id="1346330"/>
    <lineage>
        <taxon>Bacteria</taxon>
        <taxon>Pseudomonadati</taxon>
        <taxon>Bacteroidota</taxon>
        <taxon>Sphingobacteriia</taxon>
        <taxon>Sphingobacteriales</taxon>
        <taxon>Sphingobacteriaceae</taxon>
        <taxon>Sphingobacterium</taxon>
    </lineage>
</organism>
<gene>
    <name evidence="2" type="ORF">M472_21555</name>
</gene>
<protein>
    <submittedName>
        <fullName evidence="2">Uncharacterized protein</fullName>
    </submittedName>
</protein>
<dbReference type="Proteomes" id="UP000016584">
    <property type="component" value="Unassembled WGS sequence"/>
</dbReference>
<dbReference type="STRING" id="1346330.M472_21555"/>
<keyword evidence="1" id="KW-1133">Transmembrane helix</keyword>
<sequence>MNKSLDVSRLISFLDKDFFSKDWLEVPPQEPYLEEAKEMIVLNIISAANEILKYYHLLFLSGEYVFGSVEEDFTTIDNYLKERGFEIDNLENEQLKLELQAKFQANLVYPFTRHIRPIITYFLRDLNIQLNFEYKRGIFRGDKVANSGDEMDEGVLDYIGSFKRLIKILGIEHFGNCLEDDLLRDFLVIRKEFEYFSINETIKNAIHVKVSFLLKKILYRRSLSNLDATVPEYIYSFDQQDDAVLGLDSIDIEDSLIEWDDLVKVHYGLINQFKAEQRKRRKEIEAKRHEDYSFKDYHGLIKIFKDDTKILIQAQNLLTSFNDRDKDALKFNHYSQVCTSAYIFNNCISLKCEDNSITVEEFNNLFSEIKNRQNLDDVRNYFPWLKLAQTMSDQIDNVSKQLSDPKKYKLFTELLDLFSKVIEKLQDAYSWSNYKKLIPMQLPFDECLSDYKIIVDNFAEVRLFFFSSFVLPLDYRSVMLEKNLLVSKKNSYKELLTVYDRLQYVVGEVADVSEKMRKQERRSVEILAIFSAMALFSVGSIQIFGNKNVIEDPNVYYKFIMSFGYSLALFVLLIWIITRDNIKKIQYYHWILILIILIGTCFAIGYFVGSPISTFIKELFS</sequence>
<evidence type="ECO:0000313" key="3">
    <source>
        <dbReference type="Proteomes" id="UP000016584"/>
    </source>
</evidence>
<dbReference type="OrthoDB" id="891298at2"/>
<feature type="transmembrane region" description="Helical" evidence="1">
    <location>
        <begin position="556"/>
        <end position="578"/>
    </location>
</feature>
<dbReference type="RefSeq" id="WP_021068202.1">
    <property type="nucleotide sequence ID" value="NZ_ATDL01000001.1"/>
</dbReference>
<feature type="transmembrane region" description="Helical" evidence="1">
    <location>
        <begin position="524"/>
        <end position="544"/>
    </location>
</feature>
<comment type="caution">
    <text evidence="2">The sequence shown here is derived from an EMBL/GenBank/DDBJ whole genome shotgun (WGS) entry which is preliminary data.</text>
</comment>
<evidence type="ECO:0000256" key="1">
    <source>
        <dbReference type="SAM" id="Phobius"/>
    </source>
</evidence>
<feature type="transmembrane region" description="Helical" evidence="1">
    <location>
        <begin position="590"/>
        <end position="609"/>
    </location>
</feature>
<dbReference type="eggNOG" id="ENOG50336UB">
    <property type="taxonomic scope" value="Bacteria"/>
</dbReference>
<proteinExistence type="predicted"/>
<dbReference type="EMBL" id="ATDL01000001">
    <property type="protein sequence ID" value="ERJ61345.1"/>
    <property type="molecule type" value="Genomic_DNA"/>
</dbReference>
<reference evidence="2 3" key="1">
    <citation type="journal article" date="2013" name="Genome Announc.">
        <title>The Draft Genome Sequence of Sphingomonas paucimobilis Strain HER1398 (Proteobacteria), Host to the Giant PAU Phage, Indicates That It Is a Member of the Genus Sphingobacterium (Bacteroidetes).</title>
        <authorList>
            <person name="White R.A.III."/>
            <person name="Suttle C.A."/>
        </authorList>
    </citation>
    <scope>NUCLEOTIDE SEQUENCE [LARGE SCALE GENOMIC DNA]</scope>
    <source>
        <strain evidence="2 3">HER1398</strain>
    </source>
</reference>
<accession>U2I1E8</accession>
<dbReference type="AlphaFoldDB" id="U2I1E8"/>